<evidence type="ECO:0000313" key="2">
    <source>
        <dbReference type="EMBL" id="PLX63612.1"/>
    </source>
</evidence>
<dbReference type="InterPro" id="IPR007296">
    <property type="entry name" value="DUF403"/>
</dbReference>
<gene>
    <name evidence="2" type="ORF">C0630_01595</name>
</gene>
<dbReference type="Proteomes" id="UP000235015">
    <property type="component" value="Unassembled WGS sequence"/>
</dbReference>
<evidence type="ECO:0000259" key="1">
    <source>
        <dbReference type="Pfam" id="PF04168"/>
    </source>
</evidence>
<dbReference type="STRING" id="1111735.GCA_000428045_03457"/>
<proteinExistence type="predicted"/>
<sequence length="306" mass="35702">MLSRVAENIYWMARYIERAENTARLIMVNTNLLLDLPKGLQPCWQPIIEILGTEEYFLQHYEEFNERSVLKFLIADPQSPSSILHSLRLARENARTIRDIIPREAWEQVNDLYLMAKGNATSGYSKKGRYDYLKHIVLGAQTITGLLAGTMLHDVGYDFLRMGRNLERAEMTTRIIDVRSANLLEEHEGLTPFENIQWMSVLKSLTAYQMYRRNIQVRVRRKDVLKFLLKDKKFPRSFFHTLLEVKSCLQNLPRNEASIALLNEVGKKVLRADQAILQQDELHRFIDELQVGLAELNQSITQTYFQ</sequence>
<dbReference type="PANTHER" id="PTHR34595:SF7">
    <property type="entry name" value="SLL1039 PROTEIN"/>
    <property type="match status" value="1"/>
</dbReference>
<protein>
    <recommendedName>
        <fullName evidence="1">DUF403 domain-containing protein</fullName>
    </recommendedName>
</protein>
<comment type="caution">
    <text evidence="2">The sequence shown here is derived from an EMBL/GenBank/DDBJ whole genome shotgun (WGS) entry which is preliminary data.</text>
</comment>
<dbReference type="PANTHER" id="PTHR34595">
    <property type="entry name" value="BLR5612 PROTEIN"/>
    <property type="match status" value="1"/>
</dbReference>
<dbReference type="RefSeq" id="WP_273437409.1">
    <property type="nucleotide sequence ID" value="NZ_PKUN01000001.1"/>
</dbReference>
<evidence type="ECO:0000313" key="3">
    <source>
        <dbReference type="Proteomes" id="UP000235015"/>
    </source>
</evidence>
<accession>A0A2N6D1N9</accession>
<name>A0A2N6D1N9_9GAMM</name>
<dbReference type="Pfam" id="PF04168">
    <property type="entry name" value="Alpha-E"/>
    <property type="match status" value="1"/>
</dbReference>
<dbReference type="AlphaFoldDB" id="A0A2N6D1N9"/>
<dbReference type="EMBL" id="PKUN01000001">
    <property type="protein sequence ID" value="PLX63612.1"/>
    <property type="molecule type" value="Genomic_DNA"/>
</dbReference>
<organism evidence="2 3">
    <name type="scientific">Sedimenticola selenatireducens</name>
    <dbReference type="NCBI Taxonomy" id="191960"/>
    <lineage>
        <taxon>Bacteria</taxon>
        <taxon>Pseudomonadati</taxon>
        <taxon>Pseudomonadota</taxon>
        <taxon>Gammaproteobacteria</taxon>
        <taxon>Chromatiales</taxon>
        <taxon>Sedimenticolaceae</taxon>
        <taxon>Sedimenticola</taxon>
    </lineage>
</organism>
<reference evidence="2 3" key="1">
    <citation type="submission" date="2017-11" db="EMBL/GenBank/DDBJ databases">
        <title>Genome-resolved metagenomics identifies genetic mobility, metabolic interactions, and unexpected diversity in perchlorate-reducing communities.</title>
        <authorList>
            <person name="Barnum T.P."/>
            <person name="Figueroa I.A."/>
            <person name="Carlstrom C.I."/>
            <person name="Lucas L.N."/>
            <person name="Engelbrektson A.L."/>
            <person name="Coates J.D."/>
        </authorList>
    </citation>
    <scope>NUCLEOTIDE SEQUENCE [LARGE SCALE GENOMIC DNA]</scope>
    <source>
        <strain evidence="2">BM301</strain>
    </source>
</reference>
<dbReference type="InterPro" id="IPR051680">
    <property type="entry name" value="ATP-dep_Glu-Cys_Ligase-2"/>
</dbReference>
<feature type="domain" description="DUF403" evidence="1">
    <location>
        <begin position="1"/>
        <end position="305"/>
    </location>
</feature>